<evidence type="ECO:0000256" key="2">
    <source>
        <dbReference type="SAM" id="MobiDB-lite"/>
    </source>
</evidence>
<dbReference type="AlphaFoldDB" id="A0AAV7PHB7"/>
<protein>
    <recommendedName>
        <fullName evidence="3">G protein-regulated inducer of neurite outgrowth C-terminal domain-containing protein</fullName>
    </recommendedName>
</protein>
<feature type="region of interest" description="Disordered" evidence="2">
    <location>
        <begin position="915"/>
        <end position="965"/>
    </location>
</feature>
<reference evidence="4" key="1">
    <citation type="journal article" date="2022" name="bioRxiv">
        <title>Sequencing and chromosome-scale assembly of the giantPleurodeles waltlgenome.</title>
        <authorList>
            <person name="Brown T."/>
            <person name="Elewa A."/>
            <person name="Iarovenko S."/>
            <person name="Subramanian E."/>
            <person name="Araus A.J."/>
            <person name="Petzold A."/>
            <person name="Susuki M."/>
            <person name="Suzuki K.-i.T."/>
            <person name="Hayashi T."/>
            <person name="Toyoda A."/>
            <person name="Oliveira C."/>
            <person name="Osipova E."/>
            <person name="Leigh N.D."/>
            <person name="Simon A."/>
            <person name="Yun M.H."/>
        </authorList>
    </citation>
    <scope>NUCLEOTIDE SEQUENCE</scope>
    <source>
        <strain evidence="4">20211129_DDA</strain>
        <tissue evidence="4">Liver</tissue>
    </source>
</reference>
<feature type="compositionally biased region" description="Basic and acidic residues" evidence="2">
    <location>
        <begin position="79"/>
        <end position="91"/>
    </location>
</feature>
<dbReference type="GO" id="GO:0031175">
    <property type="term" value="P:neuron projection development"/>
    <property type="evidence" value="ECO:0007669"/>
    <property type="project" value="TreeGrafter"/>
</dbReference>
<dbReference type="PANTHER" id="PTHR15718">
    <property type="entry name" value="G PROTEIN-REGULATED INDUCER OF NEURITE OUTGROWTH C-TERMINAL DOMAIN-CONTAINING PROTEIN"/>
    <property type="match status" value="1"/>
</dbReference>
<feature type="region of interest" description="Disordered" evidence="2">
    <location>
        <begin position="276"/>
        <end position="334"/>
    </location>
</feature>
<feature type="region of interest" description="Disordered" evidence="2">
    <location>
        <begin position="1102"/>
        <end position="1133"/>
    </location>
</feature>
<dbReference type="GO" id="GO:0005886">
    <property type="term" value="C:plasma membrane"/>
    <property type="evidence" value="ECO:0007669"/>
    <property type="project" value="TreeGrafter"/>
</dbReference>
<gene>
    <name evidence="4" type="ORF">NDU88_004897</name>
</gene>
<sequence>MSSFKDSQSLQPLPPDVISKDSGASEDITLSTRSPGCDGRSASNANHASEDLKMRTCIPGELSAEMNTETSVGTQDCNIDEKATEMKKEPSEASPDTSTSTITLPGETGPGREPLQKSGNLILDDAKKQNLSRTGEQSDRIREVSSTTAAALIRETSDSVSLMGEHIKETSKDSALQECSTTSSNESIQKEPVFLETGPLSSLCPATQIEQCSKNQQADETQLRSKDPQVSLATDINTKRDQSSDALGATVNLGQGVSKSSLDSSTTSTSVSFILGVGKRSSDPPGGSDTLEITSKQKTKSTKITNTCSQEEKQSMAHPCPSTIHSDLNQDTTNNWATTSAINSNREENENKDPAILSKTCSTVLNHPQHNVGTQAGARVDYKSVAVSPIVLQGGSSTFTFHVGKRAPSSPKGSPKGPPGKKVARTVDTISKRGSIDLVVPQQEVGTQAGIRADCKSVANSPIVPPGGSSSFSFQTDKANLWSSAAKEQIVGKEPRFGDTLSKTYSCEITPPQQDVSTQADTRVECKSVAVSPFILPVGSSSFQFQEVKEKQECTSPKSSSCEDHTRGNGVRTLDTLPKTSSFELMPPQQDFGAQADNRVECKSVAISPIVFPSDGSSFTFQSEKNTQPSMPSLSCKGQVGGIEIRTMDTPSNFCSFERAPPQQNTATQAEARVEFKSVALSPIILPDGESSFTYQENKIVQPSIASKSTIKEHTKAEVTRTVETFTKTYSFELTPPQEDEGTTLGIKAECKTVAISPIIPPDGSSSFSFHTVMENQGCPSQKGYLKDQTGAENAMTEDTFSKMCLSGVTPLQQDESTHTNKRVEYKSVAVSPIIVYDGSTAFTFQAEKKKQGSQSSEKPLKMDQTMDMKNSTEGVLSKTCLFDLPVEQQDVGTQSDTRVECKSVAISPIIPHDGSSSFTFQTGKEIQPSSPKGSGRQTRSIDTLSQTSAKDVTSPQQNVSTQAGTRVECKSAAVSPIIPPGETSSFLFSTDGILPGPSPRKNSYADQCRERNVDTLSKGISFEITPPQQDVGVQVDMLVHCVHMAVSPIIPPDGSSSFTFQSGLGVQGSPSRSAKPGQTLSMRDAEMQVYISVETRSVATGPMTPLGKSPRTSYPEVRVKGAKGEQSEPVREVSWDEKGMTWEVYGASMEVEVLGMAIQKHLEKQIEEHGRQKVMTPQNTRTSSIRGAPAKGDAKRPPSIFRALLHNMRRPRCCSRAGPAAD</sequence>
<comment type="function">
    <text evidence="1">May be involved in neurite outgrowth.</text>
</comment>
<dbReference type="EMBL" id="JANPWB010000011">
    <property type="protein sequence ID" value="KAJ1126490.1"/>
    <property type="molecule type" value="Genomic_DNA"/>
</dbReference>
<dbReference type="PANTHER" id="PTHR15718:SF7">
    <property type="entry name" value="G PROTEIN-REGULATED INDUCER OF NEURITE OUTGROWTH 1"/>
    <property type="match status" value="1"/>
</dbReference>
<feature type="region of interest" description="Disordered" evidence="2">
    <location>
        <begin position="215"/>
        <end position="245"/>
    </location>
</feature>
<feature type="domain" description="G protein-regulated inducer of neurite outgrowth C-terminal" evidence="3">
    <location>
        <begin position="1113"/>
        <end position="1220"/>
    </location>
</feature>
<comment type="caution">
    <text evidence="4">The sequence shown here is derived from an EMBL/GenBank/DDBJ whole genome shotgun (WGS) entry which is preliminary data.</text>
</comment>
<feature type="compositionally biased region" description="Polar residues" evidence="2">
    <location>
        <begin position="323"/>
        <end position="334"/>
    </location>
</feature>
<feature type="compositionally biased region" description="Polar residues" evidence="2">
    <location>
        <begin position="1"/>
        <end position="11"/>
    </location>
</feature>
<dbReference type="Pfam" id="PF15235">
    <property type="entry name" value="GRIN_C"/>
    <property type="match status" value="1"/>
</dbReference>
<organism evidence="4 5">
    <name type="scientific">Pleurodeles waltl</name>
    <name type="common">Iberian ribbed newt</name>
    <dbReference type="NCBI Taxonomy" id="8319"/>
    <lineage>
        <taxon>Eukaryota</taxon>
        <taxon>Metazoa</taxon>
        <taxon>Chordata</taxon>
        <taxon>Craniata</taxon>
        <taxon>Vertebrata</taxon>
        <taxon>Euteleostomi</taxon>
        <taxon>Amphibia</taxon>
        <taxon>Batrachia</taxon>
        <taxon>Caudata</taxon>
        <taxon>Salamandroidea</taxon>
        <taxon>Salamandridae</taxon>
        <taxon>Pleurodelinae</taxon>
        <taxon>Pleurodeles</taxon>
    </lineage>
</organism>
<evidence type="ECO:0000259" key="3">
    <source>
        <dbReference type="Pfam" id="PF15235"/>
    </source>
</evidence>
<dbReference type="InterPro" id="IPR032745">
    <property type="entry name" value="GRIN_C"/>
</dbReference>
<feature type="compositionally biased region" description="Polar residues" evidence="2">
    <location>
        <begin position="1176"/>
        <end position="1186"/>
    </location>
</feature>
<name>A0AAV7PHB7_PLEWA</name>
<feature type="compositionally biased region" description="Basic and acidic residues" evidence="2">
    <location>
        <begin position="1118"/>
        <end position="1133"/>
    </location>
</feature>
<dbReference type="Proteomes" id="UP001066276">
    <property type="component" value="Chromosome 7"/>
</dbReference>
<feature type="compositionally biased region" description="Polar residues" evidence="2">
    <location>
        <begin position="65"/>
        <end position="77"/>
    </location>
</feature>
<feature type="compositionally biased region" description="Polar residues" evidence="2">
    <location>
        <begin position="173"/>
        <end position="187"/>
    </location>
</feature>
<feature type="region of interest" description="Disordered" evidence="2">
    <location>
        <begin position="1"/>
        <end position="145"/>
    </location>
</feature>
<evidence type="ECO:0000256" key="1">
    <source>
        <dbReference type="ARBA" id="ARBA00002358"/>
    </source>
</evidence>
<dbReference type="InterPro" id="IPR026646">
    <property type="entry name" value="GPRIN2-like/GPRIN3"/>
</dbReference>
<proteinExistence type="predicted"/>
<evidence type="ECO:0000313" key="4">
    <source>
        <dbReference type="EMBL" id="KAJ1126490.1"/>
    </source>
</evidence>
<feature type="region of interest" description="Disordered" evidence="2">
    <location>
        <begin position="554"/>
        <end position="590"/>
    </location>
</feature>
<feature type="compositionally biased region" description="Polar residues" evidence="2">
    <location>
        <begin position="94"/>
        <end position="103"/>
    </location>
</feature>
<feature type="region of interest" description="Disordered" evidence="2">
    <location>
        <begin position="1169"/>
        <end position="1198"/>
    </location>
</feature>
<accession>A0AAV7PHB7</accession>
<keyword evidence="5" id="KW-1185">Reference proteome</keyword>
<evidence type="ECO:0000313" key="5">
    <source>
        <dbReference type="Proteomes" id="UP001066276"/>
    </source>
</evidence>
<feature type="region of interest" description="Disordered" evidence="2">
    <location>
        <begin position="169"/>
        <end position="191"/>
    </location>
</feature>
<feature type="region of interest" description="Disordered" evidence="2">
    <location>
        <begin position="1061"/>
        <end position="1080"/>
    </location>
</feature>